<keyword evidence="3" id="KW-1185">Reference proteome</keyword>
<dbReference type="InterPro" id="IPR038740">
    <property type="entry name" value="BioF2-like_GNAT_dom"/>
</dbReference>
<dbReference type="Pfam" id="PF13480">
    <property type="entry name" value="Acetyltransf_6"/>
    <property type="match status" value="1"/>
</dbReference>
<organism evidence="2 3">
    <name type="scientific">Luteibacter yeojuensis</name>
    <dbReference type="NCBI Taxonomy" id="345309"/>
    <lineage>
        <taxon>Bacteria</taxon>
        <taxon>Pseudomonadati</taxon>
        <taxon>Pseudomonadota</taxon>
        <taxon>Gammaproteobacteria</taxon>
        <taxon>Lysobacterales</taxon>
        <taxon>Rhodanobacteraceae</taxon>
        <taxon>Luteibacter</taxon>
    </lineage>
</organism>
<dbReference type="PATRIC" id="fig|345309.4.peg.3023"/>
<dbReference type="Gene3D" id="3.40.630.30">
    <property type="match status" value="1"/>
</dbReference>
<reference evidence="2 3" key="1">
    <citation type="submission" date="2015-03" db="EMBL/GenBank/DDBJ databases">
        <title>Draft genome sequence of Luteibacter yeojuensis strain SU11.</title>
        <authorList>
            <person name="Sulaiman J."/>
            <person name="Priya K."/>
            <person name="Chan K.-G."/>
        </authorList>
    </citation>
    <scope>NUCLEOTIDE SEQUENCE [LARGE SCALE GENOMIC DNA]</scope>
    <source>
        <strain evidence="2 3">SU11</strain>
    </source>
</reference>
<dbReference type="OrthoDB" id="9808687at2"/>
<dbReference type="SUPFAM" id="SSF55729">
    <property type="entry name" value="Acyl-CoA N-acyltransferases (Nat)"/>
    <property type="match status" value="1"/>
</dbReference>
<evidence type="ECO:0000259" key="1">
    <source>
        <dbReference type="Pfam" id="PF13480"/>
    </source>
</evidence>
<evidence type="ECO:0000313" key="2">
    <source>
        <dbReference type="EMBL" id="KJV36818.1"/>
    </source>
</evidence>
<accession>A0A0F3L017</accession>
<dbReference type="Proteomes" id="UP000033651">
    <property type="component" value="Unassembled WGS sequence"/>
</dbReference>
<comment type="caution">
    <text evidence="2">The sequence shown here is derived from an EMBL/GenBank/DDBJ whole genome shotgun (WGS) entry which is preliminary data.</text>
</comment>
<evidence type="ECO:0000313" key="3">
    <source>
        <dbReference type="Proteomes" id="UP000033651"/>
    </source>
</evidence>
<gene>
    <name evidence="2" type="ORF">VI08_03430</name>
</gene>
<dbReference type="InterPro" id="IPR016181">
    <property type="entry name" value="Acyl_CoA_acyltransferase"/>
</dbReference>
<protein>
    <recommendedName>
        <fullName evidence="1">BioF2-like acetyltransferase domain-containing protein</fullName>
    </recommendedName>
</protein>
<sequence>MLTVRPYVAADEARWDAVVAASRNGTFLHRRAYMDYHADRFTDASLLIEDDGEAVAVLPANRAGDTVSSHAGLTYGGLVASRALRAGRTLEAFERIGAHYRGAGVGRIVYKPVPHVFHAAAAEEDLYALHCVGATLVRRDLSSVLAPVEKPPMSGMRRRAVAKARAAGVTTRTGGDMAPFHALLAEVLRRHDATPTHTCAELQLLRSRFPAQIVLHEAFRGGELLAGAVVYDFGRVVHTQYLAASAAGRACGALSLLLGELVADVYAARQRFSFGISTEDEGRLLNAGLVAQKESFGAHAVVHDRYEWVL</sequence>
<dbReference type="EMBL" id="JZRB01000004">
    <property type="protein sequence ID" value="KJV36818.1"/>
    <property type="molecule type" value="Genomic_DNA"/>
</dbReference>
<proteinExistence type="predicted"/>
<dbReference type="AlphaFoldDB" id="A0A0F3L017"/>
<feature type="domain" description="BioF2-like acetyltransferase" evidence="1">
    <location>
        <begin position="158"/>
        <end position="279"/>
    </location>
</feature>
<name>A0A0F3L017_9GAMM</name>
<dbReference type="RefSeq" id="WP_045828123.1">
    <property type="nucleotide sequence ID" value="NZ_JZRB01000004.1"/>
</dbReference>